<evidence type="ECO:0000259" key="4">
    <source>
        <dbReference type="Pfam" id="PF00135"/>
    </source>
</evidence>
<dbReference type="InterPro" id="IPR019826">
    <property type="entry name" value="Carboxylesterase_B_AS"/>
</dbReference>
<dbReference type="Gene3D" id="3.40.50.1820">
    <property type="entry name" value="alpha/beta hydrolase"/>
    <property type="match status" value="1"/>
</dbReference>
<evidence type="ECO:0000313" key="5">
    <source>
        <dbReference type="EMBL" id="KAF2438123.1"/>
    </source>
</evidence>
<keyword evidence="6" id="KW-1185">Reference proteome</keyword>
<dbReference type="Proteomes" id="UP000799764">
    <property type="component" value="Unassembled WGS sequence"/>
</dbReference>
<dbReference type="EC" id="3.1.1.-" evidence="3"/>
<feature type="domain" description="Carboxylesterase type B" evidence="4">
    <location>
        <begin position="15"/>
        <end position="156"/>
    </location>
</feature>
<dbReference type="OrthoDB" id="408631at2759"/>
<evidence type="ECO:0000256" key="3">
    <source>
        <dbReference type="RuleBase" id="RU361235"/>
    </source>
</evidence>
<dbReference type="AlphaFoldDB" id="A0A9P4P7H6"/>
<evidence type="ECO:0000256" key="2">
    <source>
        <dbReference type="ARBA" id="ARBA00022801"/>
    </source>
</evidence>
<dbReference type="InterPro" id="IPR029058">
    <property type="entry name" value="AB_hydrolase_fold"/>
</dbReference>
<accession>A0A9P4P7H6</accession>
<gene>
    <name evidence="5" type="ORF">P171DRAFT_491412</name>
</gene>
<evidence type="ECO:0000256" key="1">
    <source>
        <dbReference type="ARBA" id="ARBA00005964"/>
    </source>
</evidence>
<organism evidence="5 6">
    <name type="scientific">Karstenula rhodostoma CBS 690.94</name>
    <dbReference type="NCBI Taxonomy" id="1392251"/>
    <lineage>
        <taxon>Eukaryota</taxon>
        <taxon>Fungi</taxon>
        <taxon>Dikarya</taxon>
        <taxon>Ascomycota</taxon>
        <taxon>Pezizomycotina</taxon>
        <taxon>Dothideomycetes</taxon>
        <taxon>Pleosporomycetidae</taxon>
        <taxon>Pleosporales</taxon>
        <taxon>Massarineae</taxon>
        <taxon>Didymosphaeriaceae</taxon>
        <taxon>Karstenula</taxon>
    </lineage>
</organism>
<protein>
    <recommendedName>
        <fullName evidence="3">Carboxylic ester hydrolase</fullName>
        <ecNumber evidence="3">3.1.1.-</ecNumber>
    </recommendedName>
</protein>
<dbReference type="InterPro" id="IPR050309">
    <property type="entry name" value="Type-B_Carboxylest/Lipase"/>
</dbReference>
<name>A0A9P4P7H6_9PLEO</name>
<dbReference type="SUPFAM" id="SSF53474">
    <property type="entry name" value="alpha/beta-Hydrolases"/>
    <property type="match status" value="1"/>
</dbReference>
<dbReference type="Pfam" id="PF00135">
    <property type="entry name" value="COesterase"/>
    <property type="match status" value="1"/>
</dbReference>
<sequence length="200" mass="21732">MALGTYINRKPAWRQLFALQWVQAYIELFGGDPSRVTISGESAGAGSVMLLDIAYGGTLGTSLFVNSITASPYLPQQYHYKDWVPSQSYYAFAIAAGCPPTWAYGNSSQTIFECLISQSTGTLQNASELVSQSGTFGSWAFLPVTDDVSIHDLPVDWETLDAHGTTGPTTLNVFDYNYKVRRGLFFNVVVAPGSQIPHAA</sequence>
<keyword evidence="2 3" id="KW-0378">Hydrolase</keyword>
<comment type="similarity">
    <text evidence="1 3">Belongs to the type-B carboxylesterase/lipase family.</text>
</comment>
<dbReference type="PANTHER" id="PTHR11559">
    <property type="entry name" value="CARBOXYLESTERASE"/>
    <property type="match status" value="1"/>
</dbReference>
<comment type="caution">
    <text evidence="5">The sequence shown here is derived from an EMBL/GenBank/DDBJ whole genome shotgun (WGS) entry which is preliminary data.</text>
</comment>
<proteinExistence type="inferred from homology"/>
<dbReference type="EMBL" id="MU001513">
    <property type="protein sequence ID" value="KAF2438123.1"/>
    <property type="molecule type" value="Genomic_DNA"/>
</dbReference>
<dbReference type="GO" id="GO:0016787">
    <property type="term" value="F:hydrolase activity"/>
    <property type="evidence" value="ECO:0007669"/>
    <property type="project" value="UniProtKB-KW"/>
</dbReference>
<dbReference type="PROSITE" id="PS00122">
    <property type="entry name" value="CARBOXYLESTERASE_B_1"/>
    <property type="match status" value="1"/>
</dbReference>
<evidence type="ECO:0000313" key="6">
    <source>
        <dbReference type="Proteomes" id="UP000799764"/>
    </source>
</evidence>
<reference evidence="5" key="1">
    <citation type="journal article" date="2020" name="Stud. Mycol.">
        <title>101 Dothideomycetes genomes: a test case for predicting lifestyles and emergence of pathogens.</title>
        <authorList>
            <person name="Haridas S."/>
            <person name="Albert R."/>
            <person name="Binder M."/>
            <person name="Bloem J."/>
            <person name="Labutti K."/>
            <person name="Salamov A."/>
            <person name="Andreopoulos B."/>
            <person name="Baker S."/>
            <person name="Barry K."/>
            <person name="Bills G."/>
            <person name="Bluhm B."/>
            <person name="Cannon C."/>
            <person name="Castanera R."/>
            <person name="Culley D."/>
            <person name="Daum C."/>
            <person name="Ezra D."/>
            <person name="Gonzalez J."/>
            <person name="Henrissat B."/>
            <person name="Kuo A."/>
            <person name="Liang C."/>
            <person name="Lipzen A."/>
            <person name="Lutzoni F."/>
            <person name="Magnuson J."/>
            <person name="Mondo S."/>
            <person name="Nolan M."/>
            <person name="Ohm R."/>
            <person name="Pangilinan J."/>
            <person name="Park H.-J."/>
            <person name="Ramirez L."/>
            <person name="Alfaro M."/>
            <person name="Sun H."/>
            <person name="Tritt A."/>
            <person name="Yoshinaga Y."/>
            <person name="Zwiers L.-H."/>
            <person name="Turgeon B."/>
            <person name="Goodwin S."/>
            <person name="Spatafora J."/>
            <person name="Crous P."/>
            <person name="Grigoriev I."/>
        </authorList>
    </citation>
    <scope>NUCLEOTIDE SEQUENCE</scope>
    <source>
        <strain evidence="5">CBS 690.94</strain>
    </source>
</reference>
<dbReference type="InterPro" id="IPR002018">
    <property type="entry name" value="CarbesteraseB"/>
</dbReference>